<dbReference type="EMBL" id="JAOTPO010000013">
    <property type="protein sequence ID" value="MDE5415087.1"/>
    <property type="molecule type" value="Genomic_DNA"/>
</dbReference>
<dbReference type="SUPFAM" id="SSF53187">
    <property type="entry name" value="Zn-dependent exopeptidases"/>
    <property type="match status" value="1"/>
</dbReference>
<dbReference type="Proteomes" id="UP001148125">
    <property type="component" value="Unassembled WGS sequence"/>
</dbReference>
<accession>A0ABT5VI06</accession>
<dbReference type="RefSeq" id="WP_275119696.1">
    <property type="nucleotide sequence ID" value="NZ_JAOTPO010000013.1"/>
</dbReference>
<comment type="caution">
    <text evidence="1">The sequence shown here is derived from an EMBL/GenBank/DDBJ whole genome shotgun (WGS) entry which is preliminary data.</text>
</comment>
<dbReference type="Gene3D" id="3.40.630.40">
    <property type="entry name" value="Zn-dependent exopeptidases"/>
    <property type="match status" value="1"/>
</dbReference>
<evidence type="ECO:0000313" key="2">
    <source>
        <dbReference type="Proteomes" id="UP001148125"/>
    </source>
</evidence>
<organism evidence="1 2">
    <name type="scientific">Alkalihalobacterium chitinilyticum</name>
    <dbReference type="NCBI Taxonomy" id="2980103"/>
    <lineage>
        <taxon>Bacteria</taxon>
        <taxon>Bacillati</taxon>
        <taxon>Bacillota</taxon>
        <taxon>Bacilli</taxon>
        <taxon>Bacillales</taxon>
        <taxon>Bacillaceae</taxon>
        <taxon>Alkalihalobacterium</taxon>
    </lineage>
</organism>
<reference evidence="1" key="1">
    <citation type="submission" date="2024-05" db="EMBL/GenBank/DDBJ databases">
        <title>Alkalihalobacillus sp. strain MEB203 novel alkaliphilic bacterium from Lonar Lake, India.</title>
        <authorList>
            <person name="Joshi A."/>
            <person name="Thite S."/>
            <person name="Mengade P."/>
        </authorList>
    </citation>
    <scope>NUCLEOTIDE SEQUENCE</scope>
    <source>
        <strain evidence="1">MEB 203</strain>
    </source>
</reference>
<sequence>MEVMKKKLPIVISVPHGGLMIPTNLIKKCLLTPEEVLLDCDTWSHEIYDFDGMVEEFVDTPIARIVVDMNRDLHDLPPQNPDGVVKTLSVVQKPVWNTEDGGLSEAEIEVLLEDYYSNYHQQLEASANNPNVVLGIDCHTMLDVGPVAIGANWEKRPLFCLGNRGSETGHSIGEPITAPVETLEKLKALLEEKFSDYKDEAEGMPLVTLNQPFAGGYITRHHGNKGNIPWIQLEINRCMYLPKPSEKLKVIPPKETQIKLKKFRDDLYEVFKELVEE</sequence>
<name>A0ABT5VI06_9BACI</name>
<evidence type="ECO:0000313" key="1">
    <source>
        <dbReference type="EMBL" id="MDE5415087.1"/>
    </source>
</evidence>
<protein>
    <submittedName>
        <fullName evidence="1">N-formylglutamate amidohydrolase</fullName>
    </submittedName>
</protein>
<keyword evidence="2" id="KW-1185">Reference proteome</keyword>
<gene>
    <name evidence="1" type="ORF">N7Z68_17130</name>
</gene>
<proteinExistence type="predicted"/>
<dbReference type="Pfam" id="PF05013">
    <property type="entry name" value="FGase"/>
    <property type="match status" value="1"/>
</dbReference>
<dbReference type="InterPro" id="IPR007709">
    <property type="entry name" value="N-FG_amidohydro"/>
</dbReference>